<reference evidence="1" key="1">
    <citation type="submission" date="2020-10" db="EMBL/GenBank/DDBJ databases">
        <title>Connecting structure to function with the recovery of over 1000 high-quality activated sludge metagenome-assembled genomes encoding full-length rRNA genes using long-read sequencing.</title>
        <authorList>
            <person name="Singleton C.M."/>
            <person name="Petriglieri F."/>
            <person name="Kristensen J.M."/>
            <person name="Kirkegaard R.H."/>
            <person name="Michaelsen T.Y."/>
            <person name="Andersen M.H."/>
            <person name="Karst S.M."/>
            <person name="Dueholm M.S."/>
            <person name="Nielsen P.H."/>
            <person name="Albertsen M."/>
        </authorList>
    </citation>
    <scope>NUCLEOTIDE SEQUENCE</scope>
    <source>
        <strain evidence="1">Bjer_18-Q3-R1-45_BAT3C.347</strain>
    </source>
</reference>
<sequence length="72" mass="7939">MTIFVSISDVCDAEARQIGQNAALQKLAAEVERIQNIAHFDRHQPFPIVKKVLGKMLRLYAQGGSALSELVC</sequence>
<comment type="caution">
    <text evidence="1">The sequence shown here is derived from an EMBL/GenBank/DDBJ whole genome shotgun (WGS) entry which is preliminary data.</text>
</comment>
<protein>
    <submittedName>
        <fullName evidence="1">Uncharacterized protein</fullName>
    </submittedName>
</protein>
<accession>A0A9D7HLE8</accession>
<evidence type="ECO:0000313" key="2">
    <source>
        <dbReference type="Proteomes" id="UP000807785"/>
    </source>
</evidence>
<dbReference type="Proteomes" id="UP000807785">
    <property type="component" value="Unassembled WGS sequence"/>
</dbReference>
<name>A0A9D7HLE8_9PROT</name>
<dbReference type="EMBL" id="JADJEV010000003">
    <property type="protein sequence ID" value="MBK6972954.1"/>
    <property type="molecule type" value="Genomic_DNA"/>
</dbReference>
<gene>
    <name evidence="1" type="ORF">IPH26_08325</name>
</gene>
<proteinExistence type="predicted"/>
<dbReference type="AlphaFoldDB" id="A0A9D7HLE8"/>
<organism evidence="1 2">
    <name type="scientific">Candidatus Methylophosphatis roskildensis</name>
    <dbReference type="NCBI Taxonomy" id="2899263"/>
    <lineage>
        <taxon>Bacteria</taxon>
        <taxon>Pseudomonadati</taxon>
        <taxon>Pseudomonadota</taxon>
        <taxon>Betaproteobacteria</taxon>
        <taxon>Nitrosomonadales</taxon>
        <taxon>Sterolibacteriaceae</taxon>
        <taxon>Candidatus Methylophosphatis</taxon>
    </lineage>
</organism>
<evidence type="ECO:0000313" key="1">
    <source>
        <dbReference type="EMBL" id="MBK6972954.1"/>
    </source>
</evidence>